<comment type="similarity">
    <text evidence="2">In the N-terminal section; belongs to the phytochrome family.</text>
</comment>
<proteinExistence type="inferred from homology"/>
<dbReference type="InterPro" id="IPR003594">
    <property type="entry name" value="HATPase_dom"/>
</dbReference>
<evidence type="ECO:0000256" key="3">
    <source>
        <dbReference type="ARBA" id="ARBA00012438"/>
    </source>
</evidence>
<dbReference type="CDD" id="cd12912">
    <property type="entry name" value="PDC2_MCP_like"/>
    <property type="match status" value="1"/>
</dbReference>
<dbReference type="PROSITE" id="PS50112">
    <property type="entry name" value="PAS"/>
    <property type="match status" value="1"/>
</dbReference>
<evidence type="ECO:0000256" key="8">
    <source>
        <dbReference type="ARBA" id="ARBA00023012"/>
    </source>
</evidence>
<evidence type="ECO:0000259" key="14">
    <source>
        <dbReference type="PROSITE" id="PS50110"/>
    </source>
</evidence>
<dbReference type="PROSITE" id="PS50110">
    <property type="entry name" value="RESPONSE_REGULATORY"/>
    <property type="match status" value="1"/>
</dbReference>
<dbReference type="GO" id="GO:0000155">
    <property type="term" value="F:phosphorelay sensor kinase activity"/>
    <property type="evidence" value="ECO:0007669"/>
    <property type="project" value="InterPro"/>
</dbReference>
<dbReference type="InterPro" id="IPR035965">
    <property type="entry name" value="PAS-like_dom_sf"/>
</dbReference>
<evidence type="ECO:0000256" key="9">
    <source>
        <dbReference type="ARBA" id="ARBA00024867"/>
    </source>
</evidence>
<accession>G5IKT2</accession>
<name>G5IKT2_9FIRM</name>
<dbReference type="PANTHER" id="PTHR43047">
    <property type="entry name" value="TWO-COMPONENT HISTIDINE PROTEIN KINASE"/>
    <property type="match status" value="1"/>
</dbReference>
<dbReference type="InterPro" id="IPR000014">
    <property type="entry name" value="PAS"/>
</dbReference>
<dbReference type="Gene3D" id="1.10.287.130">
    <property type="match status" value="1"/>
</dbReference>
<dbReference type="FunFam" id="3.30.565.10:FF:000010">
    <property type="entry name" value="Sensor histidine kinase RcsC"/>
    <property type="match status" value="1"/>
</dbReference>
<evidence type="ECO:0000256" key="11">
    <source>
        <dbReference type="PROSITE-ProRule" id="PRU00169"/>
    </source>
</evidence>
<feature type="transmembrane region" description="Helical" evidence="12">
    <location>
        <begin position="281"/>
        <end position="304"/>
    </location>
</feature>
<feature type="modified residue" description="4-aspartylphosphate" evidence="11">
    <location>
        <position position="924"/>
    </location>
</feature>
<dbReference type="InterPro" id="IPR036097">
    <property type="entry name" value="HisK_dim/P_sf"/>
</dbReference>
<evidence type="ECO:0000256" key="5">
    <source>
        <dbReference type="ARBA" id="ARBA00022553"/>
    </source>
</evidence>
<dbReference type="CDD" id="cd17546">
    <property type="entry name" value="REC_hyHK_CKI1_RcsC-like"/>
    <property type="match status" value="1"/>
</dbReference>
<evidence type="ECO:0000256" key="2">
    <source>
        <dbReference type="ARBA" id="ARBA00006402"/>
    </source>
</evidence>
<evidence type="ECO:0000313" key="17">
    <source>
        <dbReference type="EMBL" id="EHI57868.1"/>
    </source>
</evidence>
<dbReference type="PROSITE" id="PS50109">
    <property type="entry name" value="HIS_KIN"/>
    <property type="match status" value="1"/>
</dbReference>
<evidence type="ECO:0000259" key="13">
    <source>
        <dbReference type="PROSITE" id="PS50109"/>
    </source>
</evidence>
<dbReference type="SMART" id="SM00387">
    <property type="entry name" value="HATPase_c"/>
    <property type="match status" value="1"/>
</dbReference>
<dbReference type="CDD" id="cd00130">
    <property type="entry name" value="PAS"/>
    <property type="match status" value="1"/>
</dbReference>
<reference evidence="17 18" key="1">
    <citation type="submission" date="2011-08" db="EMBL/GenBank/DDBJ databases">
        <title>The Genome Sequence of Clostridium hathewayi WAL-18680.</title>
        <authorList>
            <consortium name="The Broad Institute Genome Sequencing Platform"/>
            <person name="Earl A."/>
            <person name="Ward D."/>
            <person name="Feldgarden M."/>
            <person name="Gevers D."/>
            <person name="Finegold S.M."/>
            <person name="Summanen P.H."/>
            <person name="Molitoris D.R."/>
            <person name="Song M."/>
            <person name="Daigneault M."/>
            <person name="Allen-Vercoe E."/>
            <person name="Young S.K."/>
            <person name="Zeng Q."/>
            <person name="Gargeya S."/>
            <person name="Fitzgerald M."/>
            <person name="Haas B."/>
            <person name="Abouelleil A."/>
            <person name="Alvarado L."/>
            <person name="Arachchi H.M."/>
            <person name="Berlin A."/>
            <person name="Brown A."/>
            <person name="Chapman S.B."/>
            <person name="Chen Z."/>
            <person name="Dunbar C."/>
            <person name="Freedman E."/>
            <person name="Gearin G."/>
            <person name="Gellesch M."/>
            <person name="Goldberg J."/>
            <person name="Griggs A."/>
            <person name="Gujja S."/>
            <person name="Heiman D."/>
            <person name="Howarth C."/>
            <person name="Larson L."/>
            <person name="Lui A."/>
            <person name="MacDonald P.J.P."/>
            <person name="Montmayeur A."/>
            <person name="Murphy C."/>
            <person name="Neiman D."/>
            <person name="Pearson M."/>
            <person name="Priest M."/>
            <person name="Roberts A."/>
            <person name="Saif S."/>
            <person name="Shea T."/>
            <person name="Shenoy N."/>
            <person name="Sisk P."/>
            <person name="Stolte C."/>
            <person name="Sykes S."/>
            <person name="Wortman J."/>
            <person name="Nusbaum C."/>
            <person name="Birren B."/>
        </authorList>
    </citation>
    <scope>NUCLEOTIDE SEQUENCE [LARGE SCALE GENOMIC DNA]</scope>
    <source>
        <strain evidence="17 18">WAL-18680</strain>
    </source>
</reference>
<dbReference type="SUPFAM" id="SSF47384">
    <property type="entry name" value="Homodimeric domain of signal transducing histidine kinase"/>
    <property type="match status" value="1"/>
</dbReference>
<keyword evidence="6" id="KW-0808">Transferase</keyword>
<keyword evidence="12" id="KW-0472">Membrane</keyword>
<dbReference type="AlphaFoldDB" id="G5IKT2"/>
<dbReference type="Pfam" id="PF00512">
    <property type="entry name" value="HisKA"/>
    <property type="match status" value="1"/>
</dbReference>
<keyword evidence="18" id="KW-1185">Reference proteome</keyword>
<dbReference type="Proteomes" id="UP000005384">
    <property type="component" value="Unassembled WGS sequence"/>
</dbReference>
<evidence type="ECO:0000256" key="10">
    <source>
        <dbReference type="ARBA" id="ARBA00074306"/>
    </source>
</evidence>
<keyword evidence="12" id="KW-0812">Transmembrane</keyword>
<dbReference type="InterPro" id="IPR003661">
    <property type="entry name" value="HisK_dim/P_dom"/>
</dbReference>
<dbReference type="SMART" id="SM00448">
    <property type="entry name" value="REC"/>
    <property type="match status" value="1"/>
</dbReference>
<dbReference type="EC" id="2.7.13.3" evidence="3"/>
<dbReference type="InterPro" id="IPR004358">
    <property type="entry name" value="Sig_transdc_His_kin-like_C"/>
</dbReference>
<sequence length="995" mass="111623">MNQNSKITKTKIVLAAVVIGTALILITSLFVNGVSGQLWQQSITTIMESTQQGCNTLRVQLQEEFERLENVAERLGKIVPGDEEALDIFLQNYSQTDSGVSYFTDEGMTFPAGVPVDENVMKQLEERGLEHGIVDPHISSVTGVNVFHLFVRVTMQDGTAGYLLKEYEVGKIVDSFSLSFYQDSGFSYVVDGDGNVLIRPTHPKSNKTTQNLFDMLQVPENQPDALEQFAGALKENKTGWASFSYQGEDTVFCYIPLELGSDWYLVSIIPRAVVRAQTNEIILRTLILIVGIIGGIAILVALNYRYVSWTNRKLKSQAGYIEHLYNAVPEGIALISLEQPYRILQLNQEGMRLLGYPEDAFDEVPKNQLLREVIYEEDYEKLIESFEDTVEHERKNIIEHRTLKRDGSFFWVAGLVEKTLDDDGNSILITTFHDITSEKLAEEEAEREKLQERMMLVGAISNIYPIIISLNLTQDTCKFIYTGEGLLVNLKETSSYRELYESFIPSVHADNLEEFERRFQPDNLRRSLCRERSEVFLESRHLLKDGEYHWTSVQIIYVENPYSEDSLAILMARLIDEQRHEEEQQRQMLQSALDNANAANQAKSRFLSNMSHDIRTPMNAIIGMTAIASGHLDDRNRVGECLKNINLSSQHLLSLINDVLDMSKIESGKMTLREEAFHLEQLISDVVDLMRPEAEQGEIDMQAHMDVREELVIGDALRLRQVCINILSNAVKYTPAGGTVRVEVTQEPGGGRGYQNYRFCCRDNGVGMSAEFLEKLFQPFERVQDSTNSRITGTGLGMAITKNMVDLMNGDIHVESAPGKGSTFVVTIPLRCVSDEVSAEDGGGGYSGAIGAAVAMSGTNRETAVEDFTGRRILLAEDNEMNRVIMRTLLEEKGIAVEEACDGVEAVRMVSESEPGYYDLVFMDIQMPKMDGYEAARAIRGLDRSDAAVLPVIAMTANAFDEDVRSALRAGMNAHFAKPIDVEELRQLLQAYLGF</sequence>
<comment type="catalytic activity">
    <reaction evidence="1">
        <text>ATP + protein L-histidine = ADP + protein N-phospho-L-histidine.</text>
        <dbReference type="EC" id="2.7.13.3"/>
    </reaction>
</comment>
<comment type="caution">
    <text evidence="17">The sequence shown here is derived from an EMBL/GenBank/DDBJ whole genome shotgun (WGS) entry which is preliminary data.</text>
</comment>
<evidence type="ECO:0000313" key="18">
    <source>
        <dbReference type="Proteomes" id="UP000005384"/>
    </source>
</evidence>
<dbReference type="PROSITE" id="PS50113">
    <property type="entry name" value="PAC"/>
    <property type="match status" value="1"/>
</dbReference>
<evidence type="ECO:0000256" key="4">
    <source>
        <dbReference type="ARBA" id="ARBA00018672"/>
    </source>
</evidence>
<dbReference type="SMART" id="SM00388">
    <property type="entry name" value="HisKA"/>
    <property type="match status" value="1"/>
</dbReference>
<feature type="domain" description="Response regulatory" evidence="14">
    <location>
        <begin position="872"/>
        <end position="993"/>
    </location>
</feature>
<dbReference type="Pfam" id="PF00072">
    <property type="entry name" value="Response_reg"/>
    <property type="match status" value="1"/>
</dbReference>
<dbReference type="NCBIfam" id="TIGR00229">
    <property type="entry name" value="sensory_box"/>
    <property type="match status" value="1"/>
</dbReference>
<dbReference type="OrthoDB" id="9790669at2"/>
<dbReference type="Gene3D" id="3.30.450.20">
    <property type="entry name" value="PAS domain"/>
    <property type="match status" value="2"/>
</dbReference>
<dbReference type="EMBL" id="ADLN01000115">
    <property type="protein sequence ID" value="EHI57868.1"/>
    <property type="molecule type" value="Genomic_DNA"/>
</dbReference>
<dbReference type="RefSeq" id="WP_006782101.1">
    <property type="nucleotide sequence ID" value="NZ_CP040506.1"/>
</dbReference>
<keyword evidence="8" id="KW-0902">Two-component regulatory system</keyword>
<evidence type="ECO:0000256" key="12">
    <source>
        <dbReference type="SAM" id="Phobius"/>
    </source>
</evidence>
<dbReference type="PATRIC" id="fig|742737.3.peg.4095"/>
<keyword evidence="7" id="KW-0418">Kinase</keyword>
<evidence type="ECO:0000256" key="7">
    <source>
        <dbReference type="ARBA" id="ARBA00022777"/>
    </source>
</evidence>
<keyword evidence="12" id="KW-1133">Transmembrane helix</keyword>
<dbReference type="Gene3D" id="3.40.50.2300">
    <property type="match status" value="1"/>
</dbReference>
<gene>
    <name evidence="17" type="ORF">HMPREF9473_04110</name>
</gene>
<dbReference type="InterPro" id="IPR001789">
    <property type="entry name" value="Sig_transdc_resp-reg_receiver"/>
</dbReference>
<dbReference type="Pfam" id="PF02518">
    <property type="entry name" value="HATPase_c"/>
    <property type="match status" value="1"/>
</dbReference>
<evidence type="ECO:0000256" key="1">
    <source>
        <dbReference type="ARBA" id="ARBA00000085"/>
    </source>
</evidence>
<dbReference type="Pfam" id="PF13426">
    <property type="entry name" value="PAS_9"/>
    <property type="match status" value="1"/>
</dbReference>
<evidence type="ECO:0000259" key="16">
    <source>
        <dbReference type="PROSITE" id="PS50113"/>
    </source>
</evidence>
<evidence type="ECO:0000256" key="6">
    <source>
        <dbReference type="ARBA" id="ARBA00022679"/>
    </source>
</evidence>
<dbReference type="CDD" id="cd16922">
    <property type="entry name" value="HATPase_EvgS-ArcB-TorS-like"/>
    <property type="match status" value="1"/>
</dbReference>
<evidence type="ECO:0000259" key="15">
    <source>
        <dbReference type="PROSITE" id="PS50112"/>
    </source>
</evidence>
<feature type="domain" description="PAS" evidence="15">
    <location>
        <begin position="317"/>
        <end position="393"/>
    </location>
</feature>
<dbReference type="HOGENOM" id="CLU_000445_114_21_9"/>
<comment type="function">
    <text evidence="9">May play the central regulatory role in sporulation. It may be an element of the effector pathway responsible for the activation of sporulation genes in response to nutritional stress. Spo0A may act in concert with spo0H (a sigma factor) to control the expression of some genes that are critical to the sporulation process.</text>
</comment>
<feature type="domain" description="Histidine kinase" evidence="13">
    <location>
        <begin position="609"/>
        <end position="832"/>
    </location>
</feature>
<protein>
    <recommendedName>
        <fullName evidence="10">Circadian input-output histidine kinase CikA</fullName>
        <ecNumber evidence="3">2.7.13.3</ecNumber>
    </recommendedName>
    <alternativeName>
        <fullName evidence="4">Stage 0 sporulation protein A homolog</fullName>
    </alternativeName>
</protein>
<dbReference type="PRINTS" id="PR00344">
    <property type="entry name" value="BCTRLSENSOR"/>
</dbReference>
<feature type="transmembrane region" description="Helical" evidence="12">
    <location>
        <begin position="454"/>
        <end position="472"/>
    </location>
</feature>
<dbReference type="InterPro" id="IPR011006">
    <property type="entry name" value="CheY-like_superfamily"/>
</dbReference>
<feature type="transmembrane region" description="Helical" evidence="12">
    <location>
        <begin position="12"/>
        <end position="31"/>
    </location>
</feature>
<dbReference type="InterPro" id="IPR000700">
    <property type="entry name" value="PAS-assoc_C"/>
</dbReference>
<dbReference type="Gene3D" id="3.30.565.10">
    <property type="entry name" value="Histidine kinase-like ATPase, C-terminal domain"/>
    <property type="match status" value="1"/>
</dbReference>
<dbReference type="SUPFAM" id="SSF52172">
    <property type="entry name" value="CheY-like"/>
    <property type="match status" value="1"/>
</dbReference>
<dbReference type="SUPFAM" id="SSF55785">
    <property type="entry name" value="PYP-like sensor domain (PAS domain)"/>
    <property type="match status" value="1"/>
</dbReference>
<feature type="domain" description="PAC" evidence="16">
    <location>
        <begin position="396"/>
        <end position="447"/>
    </location>
</feature>
<keyword evidence="5 11" id="KW-0597">Phosphoprotein</keyword>
<organism evidence="17 18">
    <name type="scientific">Hungatella hathewayi WAL-18680</name>
    <dbReference type="NCBI Taxonomy" id="742737"/>
    <lineage>
        <taxon>Bacteria</taxon>
        <taxon>Bacillati</taxon>
        <taxon>Bacillota</taxon>
        <taxon>Clostridia</taxon>
        <taxon>Lachnospirales</taxon>
        <taxon>Lachnospiraceae</taxon>
        <taxon>Hungatella</taxon>
    </lineage>
</organism>
<dbReference type="InterPro" id="IPR005467">
    <property type="entry name" value="His_kinase_dom"/>
</dbReference>
<dbReference type="SUPFAM" id="SSF55874">
    <property type="entry name" value="ATPase domain of HSP90 chaperone/DNA topoisomerase II/histidine kinase"/>
    <property type="match status" value="1"/>
</dbReference>
<dbReference type="CDD" id="cd00082">
    <property type="entry name" value="HisKA"/>
    <property type="match status" value="1"/>
</dbReference>
<dbReference type="InterPro" id="IPR036890">
    <property type="entry name" value="HATPase_C_sf"/>
</dbReference>